<dbReference type="CDD" id="cd02440">
    <property type="entry name" value="AdoMet_MTases"/>
    <property type="match status" value="1"/>
</dbReference>
<dbReference type="Gene3D" id="3.40.50.150">
    <property type="entry name" value="Vaccinia Virus protein VP39"/>
    <property type="match status" value="2"/>
</dbReference>
<dbReference type="PANTHER" id="PTHR10151:SF120">
    <property type="entry name" value="BIS(5'-ADENOSYL)-TRIPHOSPHATASE"/>
    <property type="match status" value="1"/>
</dbReference>
<dbReference type="Gene3D" id="3.30.1360.180">
    <property type="match status" value="1"/>
</dbReference>
<dbReference type="CDD" id="cd16018">
    <property type="entry name" value="Enpp"/>
    <property type="match status" value="1"/>
</dbReference>
<feature type="domain" description="Methyltransferase" evidence="1">
    <location>
        <begin position="546"/>
        <end position="668"/>
    </location>
</feature>
<dbReference type="EMBL" id="UZAF01016589">
    <property type="protein sequence ID" value="VDO30735.1"/>
    <property type="molecule type" value="Genomic_DNA"/>
</dbReference>
<evidence type="ECO:0000259" key="1">
    <source>
        <dbReference type="Pfam" id="PF13847"/>
    </source>
</evidence>
<gene>
    <name evidence="2" type="ORF">HPLM_LOCUS7033</name>
</gene>
<organism evidence="4">
    <name type="scientific">Haemonchus placei</name>
    <name type="common">Barber's pole worm</name>
    <dbReference type="NCBI Taxonomy" id="6290"/>
    <lineage>
        <taxon>Eukaryota</taxon>
        <taxon>Metazoa</taxon>
        <taxon>Ecdysozoa</taxon>
        <taxon>Nematoda</taxon>
        <taxon>Chromadorea</taxon>
        <taxon>Rhabditida</taxon>
        <taxon>Rhabditina</taxon>
        <taxon>Rhabditomorpha</taxon>
        <taxon>Strongyloidea</taxon>
        <taxon>Trichostrongylidae</taxon>
        <taxon>Haemonchus</taxon>
    </lineage>
</organism>
<evidence type="ECO:0000313" key="4">
    <source>
        <dbReference type="WBParaSite" id="HPLM_0000704101-mRNA-1"/>
    </source>
</evidence>
<reference evidence="2 3" key="2">
    <citation type="submission" date="2018-11" db="EMBL/GenBank/DDBJ databases">
        <authorList>
            <consortium name="Pathogen Informatics"/>
        </authorList>
    </citation>
    <scope>NUCLEOTIDE SEQUENCE [LARGE SCALE GENOMIC DNA]</scope>
    <source>
        <strain evidence="2 3">MHpl1</strain>
    </source>
</reference>
<dbReference type="STRING" id="6290.A0A0N4W9Q2"/>
<dbReference type="AlphaFoldDB" id="A0A0N4W9Q2"/>
<protein>
    <submittedName>
        <fullName evidence="4">Bis(5'-adenosyl)-triphosphatase</fullName>
    </submittedName>
</protein>
<dbReference type="SUPFAM" id="SSF53335">
    <property type="entry name" value="S-adenosyl-L-methionine-dependent methyltransferases"/>
    <property type="match status" value="2"/>
</dbReference>
<evidence type="ECO:0000313" key="3">
    <source>
        <dbReference type="Proteomes" id="UP000268014"/>
    </source>
</evidence>
<dbReference type="Proteomes" id="UP000268014">
    <property type="component" value="Unassembled WGS sequence"/>
</dbReference>
<reference evidence="4" key="1">
    <citation type="submission" date="2017-02" db="UniProtKB">
        <authorList>
            <consortium name="WormBaseParasite"/>
        </authorList>
    </citation>
    <scope>IDENTIFICATION</scope>
</reference>
<accession>A0A0N4W9Q2</accession>
<dbReference type="Pfam" id="PF01663">
    <property type="entry name" value="Phosphodiest"/>
    <property type="match status" value="1"/>
</dbReference>
<dbReference type="InterPro" id="IPR029063">
    <property type="entry name" value="SAM-dependent_MTases_sf"/>
</dbReference>
<dbReference type="OrthoDB" id="415411at2759"/>
<dbReference type="InterPro" id="IPR025714">
    <property type="entry name" value="Methyltranfer_dom"/>
</dbReference>
<keyword evidence="3" id="KW-1185">Reference proteome</keyword>
<dbReference type="PANTHER" id="PTHR10151">
    <property type="entry name" value="ECTONUCLEOTIDE PYROPHOSPHATASE/PHOSPHODIESTERASE"/>
    <property type="match status" value="1"/>
</dbReference>
<dbReference type="Gene3D" id="3.40.720.10">
    <property type="entry name" value="Alkaline Phosphatase, subunit A"/>
    <property type="match status" value="1"/>
</dbReference>
<dbReference type="OMA" id="HITEYWI"/>
<dbReference type="GO" id="GO:0016787">
    <property type="term" value="F:hydrolase activity"/>
    <property type="evidence" value="ECO:0007669"/>
    <property type="project" value="UniProtKB-ARBA"/>
</dbReference>
<sequence length="1076" mass="121987">MIITRVWLVFYLIPWLSLVFAKLSPYPKLLLISFDGFRYDLLNATWTPNIYEWANRSSWFVNGVRSQYVTYTAPNHMSIVTGMHEQDHGIVSNYFYDTATGKFFDYFNSTQQEGVVNASLDMSWYKGDPVWLANERFEASRRSATFYWPNGEAPFPKPPHRPSIYRQWKDYRNLSQWMADLDDIVELFTDENNPINFLAWYIAEPDHTLHKNGFYNGELLKKIHELDQLFGYFVAKLKDSGLENVLNVILTADHGHAEVQGAQNVMCLREYISSEGYKLGDHMVYPDNEEVALELYHNLTSAVKEMGYKVKIYLKEDVPAKFFYQNSTRIGRIVIEPEVGWAASFSKSCTRQRLLKTYAPGNVKFNSSSHGMDPDRWEMRALLVMGGPSLIPGKKITDIPNNIDLYSLMCYLLAIEASPSDSTMSVVSQALLVKATDIPSLNSSFSESLAFTFLIIPSACIVVLFMVYVCKHTVLNENPNWMWRQGEYRPLHMDIFDAERVIKTRPELFSGSYDSSVSFSYPSVALMKYGDYGVLGSVLEKYLKTTDKVLQIGCGNSQLAAQMYDNGFRNVHSIDTDTSVIEEQRLRNRERSELHFSKEDATSMSFADEDFSVVVDKGTLDALLPPEASEQQLDCVDKMFREVQRVLKVAGRYLIVTLAQHHIVKHFMEHFLSKQQFLLRVHELENSASGFPMPIFILVATKLRNVTPMSMPIELCRAGSDRFEKLAHLHDVLSVIASEQELSQFVHMCSRKLDHEASISIESQFESGPRYRIYIVDDINVKIFRSYAVFVVPLGREGEWIFSTEKGRKTLRQQAEKDRLAVVTLSRSQTYTSLQQVQDELGPFATRFDPRENGGLIDFLSTGSVDVRVTRASGESSMNGKWTVEDVVVDGQEYRRLVFLSSSNIVQSEALLKSKKGGKKAVDLENLSCDHHILMLSGLTLLPSNPLHDPTAAQLKVAVLGLGGGLLASFLLRNLNKATIEGVELDGDLVNVATQWFALPSHDSRMSVKVMDAVVYLEQISAREEKEKLDVMFVDLAGPVHESGLSCPPAIFLTDPVLCNMKNSLNSNGWFSLQRF</sequence>
<evidence type="ECO:0000313" key="2">
    <source>
        <dbReference type="EMBL" id="VDO30735.1"/>
    </source>
</evidence>
<dbReference type="InterPro" id="IPR017850">
    <property type="entry name" value="Alkaline_phosphatase_core_sf"/>
</dbReference>
<name>A0A0N4W9Q2_HAEPC</name>
<dbReference type="SUPFAM" id="SSF53649">
    <property type="entry name" value="Alkaline phosphatase-like"/>
    <property type="match status" value="1"/>
</dbReference>
<dbReference type="InterPro" id="IPR002591">
    <property type="entry name" value="Phosphodiest/P_Trfase"/>
</dbReference>
<proteinExistence type="predicted"/>
<dbReference type="Pfam" id="PF13847">
    <property type="entry name" value="Methyltransf_31"/>
    <property type="match status" value="1"/>
</dbReference>
<dbReference type="WBParaSite" id="HPLM_0000704101-mRNA-1">
    <property type="protein sequence ID" value="HPLM_0000704101-mRNA-1"/>
    <property type="gene ID" value="HPLM_0000704101"/>
</dbReference>